<accession>A0A0T7FDF4</accession>
<protein>
    <submittedName>
        <fullName evidence="2">Methyltransferase FkbM family</fullName>
    </submittedName>
</protein>
<dbReference type="Pfam" id="PF05050">
    <property type="entry name" value="Methyltransf_21"/>
    <property type="match status" value="1"/>
</dbReference>
<sequence length="245" mass="27479">MKAKHAVYRVANGFFEYGYPIYFPLYSGWKAFADRRERALIRGILRRGMTVIDIGANIGVYTRFLSRGVGPSGEVHAFEPSELNFLRLGQSASQLKNVFLNQAAVGDRSGTTTLFVSQELNVDHRTFDSGDGRKEVPVRVIALDDHFSPAKRIDFMKIDVQGFELRVLKGATRILKENRDLKILMEFWPFGLNQASTSARELIDFARDLGFSVEPVPNSGSPSIETMLAAPVGLENYWNVVLSRT</sequence>
<dbReference type="InterPro" id="IPR006342">
    <property type="entry name" value="FkbM_mtfrase"/>
</dbReference>
<dbReference type="EMBL" id="CCRH01000004">
    <property type="protein sequence ID" value="CDZ33001.1"/>
    <property type="molecule type" value="Genomic_DNA"/>
</dbReference>
<dbReference type="RefSeq" id="WP_046665855.1">
    <property type="nucleotide sequence ID" value="NZ_CCRH01000004.1"/>
</dbReference>
<dbReference type="NCBIfam" id="TIGR01444">
    <property type="entry name" value="fkbM_fam"/>
    <property type="match status" value="1"/>
</dbReference>
<dbReference type="InterPro" id="IPR029063">
    <property type="entry name" value="SAM-dependent_MTases_sf"/>
</dbReference>
<keyword evidence="2" id="KW-0489">Methyltransferase</keyword>
<dbReference type="Proteomes" id="UP000046176">
    <property type="component" value="Unassembled WGS sequence"/>
</dbReference>
<gene>
    <name evidence="2" type="ORF">NGAL_HAMBI1145_15980</name>
</gene>
<dbReference type="GO" id="GO:0032259">
    <property type="term" value="P:methylation"/>
    <property type="evidence" value="ECO:0007669"/>
    <property type="project" value="UniProtKB-KW"/>
</dbReference>
<dbReference type="InterPro" id="IPR052514">
    <property type="entry name" value="SAM-dependent_MTase"/>
</dbReference>
<evidence type="ECO:0000259" key="1">
    <source>
        <dbReference type="Pfam" id="PF05050"/>
    </source>
</evidence>
<evidence type="ECO:0000313" key="2">
    <source>
        <dbReference type="EMBL" id="CDZ33001.1"/>
    </source>
</evidence>
<proteinExistence type="predicted"/>
<dbReference type="Gene3D" id="3.40.50.150">
    <property type="entry name" value="Vaccinia Virus protein VP39"/>
    <property type="match status" value="1"/>
</dbReference>
<dbReference type="GO" id="GO:0008168">
    <property type="term" value="F:methyltransferase activity"/>
    <property type="evidence" value="ECO:0007669"/>
    <property type="project" value="UniProtKB-KW"/>
</dbReference>
<evidence type="ECO:0000313" key="3">
    <source>
        <dbReference type="Proteomes" id="UP000046176"/>
    </source>
</evidence>
<name>A0A0T7FDF4_NEOGA</name>
<dbReference type="AlphaFoldDB" id="A0A0T7FDF4"/>
<keyword evidence="2" id="KW-0808">Transferase</keyword>
<reference evidence="2 3" key="1">
    <citation type="submission" date="2014-08" db="EMBL/GenBank/DDBJ databases">
        <authorList>
            <person name="Chen Y.-H."/>
        </authorList>
    </citation>
    <scope>NUCLEOTIDE SEQUENCE [LARGE SCALE GENOMIC DNA]</scope>
</reference>
<dbReference type="OrthoDB" id="5679686at2"/>
<feature type="domain" description="Methyltransferase FkbM" evidence="1">
    <location>
        <begin position="53"/>
        <end position="212"/>
    </location>
</feature>
<dbReference type="SUPFAM" id="SSF53335">
    <property type="entry name" value="S-adenosyl-L-methionine-dependent methyltransferases"/>
    <property type="match status" value="1"/>
</dbReference>
<dbReference type="PANTHER" id="PTHR34203">
    <property type="entry name" value="METHYLTRANSFERASE, FKBM FAMILY PROTEIN"/>
    <property type="match status" value="1"/>
</dbReference>
<dbReference type="PANTHER" id="PTHR34203:SF15">
    <property type="entry name" value="SLL1173 PROTEIN"/>
    <property type="match status" value="1"/>
</dbReference>
<organism evidence="2 3">
    <name type="scientific">Neorhizobium galegae bv. officinalis</name>
    <dbReference type="NCBI Taxonomy" id="323656"/>
    <lineage>
        <taxon>Bacteria</taxon>
        <taxon>Pseudomonadati</taxon>
        <taxon>Pseudomonadota</taxon>
        <taxon>Alphaproteobacteria</taxon>
        <taxon>Hyphomicrobiales</taxon>
        <taxon>Rhizobiaceae</taxon>
        <taxon>Rhizobium/Agrobacterium group</taxon>
        <taxon>Neorhizobium</taxon>
    </lineage>
</organism>